<organism evidence="2 3">
    <name type="scientific">Hydrogenovibrio thermophilus</name>
    <dbReference type="NCBI Taxonomy" id="265883"/>
    <lineage>
        <taxon>Bacteria</taxon>
        <taxon>Pseudomonadati</taxon>
        <taxon>Pseudomonadota</taxon>
        <taxon>Gammaproteobacteria</taxon>
        <taxon>Thiotrichales</taxon>
        <taxon>Piscirickettsiaceae</taxon>
        <taxon>Hydrogenovibrio</taxon>
    </lineage>
</organism>
<keyword evidence="3" id="KW-1185">Reference proteome</keyword>
<dbReference type="RefSeq" id="WP_128384346.1">
    <property type="nucleotide sequence ID" value="NZ_CP035033.1"/>
</dbReference>
<feature type="coiled-coil region" evidence="1">
    <location>
        <begin position="203"/>
        <end position="269"/>
    </location>
</feature>
<dbReference type="Proteomes" id="UP000285478">
    <property type="component" value="Chromosome"/>
</dbReference>
<gene>
    <name evidence="2" type="ORF">EPV75_02515</name>
</gene>
<dbReference type="AlphaFoldDB" id="A0A451G545"/>
<accession>A0A451G545</accession>
<evidence type="ECO:0008006" key="4">
    <source>
        <dbReference type="Google" id="ProtNLM"/>
    </source>
</evidence>
<sequence length="406" mass="47128">MITNLNPYSAQLDNLKKRLHEYQKKQDELTVTYNKFSSIDLRDLEAQIDKLKSDQINEEIKLELIDVKKSEALAEYRNAESNEGSILNPLNWFSDEQKQLQEITKKKRIIYYRLFDEENVLEKKIEDIEQGLKETKNLIEDLKHIDLVKVKADLSRLEKNITICRQEINSITPKKDKVDKALAPVISTINQYTSSIDIHDSVIDKASELLYELENASNGYERKLVHERCEQLFETGSPNKVINGAKKEKIRLQRELEKTEKRAKSIANNATRTISTLVIDGNNMCYEGSDFIGLKALITSTNELVKKYKIIIVFDASIRSILHSGDDEIRAQFDPKINVHIVATKQHADETIIDIAYDNDEYFIISNDRFGEYLEKEPIKHNRLIRHNLVDQKIIIGDLKLSKRYF</sequence>
<name>A0A451G545_9GAMM</name>
<keyword evidence="1" id="KW-0175">Coiled coil</keyword>
<protein>
    <recommendedName>
        <fullName evidence="4">RNase NYN domain-containing protein</fullName>
    </recommendedName>
</protein>
<feature type="coiled-coil region" evidence="1">
    <location>
        <begin position="5"/>
        <end position="61"/>
    </location>
</feature>
<reference evidence="2 3" key="1">
    <citation type="journal article" date="2018" name="Environ. Microbiol.">
        <title>Genomes of ubiquitous marine and hypersaline Hydrogenovibrio, Thiomicrorhabdus and Thiomicrospira spp. encode a diversity of mechanisms to sustain chemolithoautotrophy in heterogeneous environments.</title>
        <authorList>
            <person name="Scott K.M."/>
            <person name="Williams J."/>
            <person name="Porter C.M.B."/>
            <person name="Russel S."/>
            <person name="Harmer T.L."/>
            <person name="Paul J.H."/>
            <person name="Antonen K.M."/>
            <person name="Bridges M.K."/>
            <person name="Camper G.J."/>
            <person name="Campla C.K."/>
            <person name="Casella L.G."/>
            <person name="Chase E."/>
            <person name="Conrad J.W."/>
            <person name="Cruz M.C."/>
            <person name="Dunlap D.S."/>
            <person name="Duran L."/>
            <person name="Fahsbender E.M."/>
            <person name="Goldsmith D.B."/>
            <person name="Keeley R.F."/>
            <person name="Kondoff M.R."/>
            <person name="Kussy B.I."/>
            <person name="Lane M.K."/>
            <person name="Lawler S."/>
            <person name="Leigh B.A."/>
            <person name="Lewis C."/>
            <person name="Lostal L.M."/>
            <person name="Marking D."/>
            <person name="Mancera P.A."/>
            <person name="McClenthan E.C."/>
            <person name="McIntyre E.A."/>
            <person name="Mine J.A."/>
            <person name="Modi S."/>
            <person name="Moore B.D."/>
            <person name="Morgan W.A."/>
            <person name="Nelson K.M."/>
            <person name="Nguyen K.N."/>
            <person name="Ogburn N."/>
            <person name="Parrino D.G."/>
            <person name="Pedapudi A.D."/>
            <person name="Pelham R.P."/>
            <person name="Preece A.M."/>
            <person name="Rampersad E.A."/>
            <person name="Richardson J.C."/>
            <person name="Rodgers C.M."/>
            <person name="Schaffer B.L."/>
            <person name="Sheridan N.E."/>
            <person name="Solone M.R."/>
            <person name="Staley Z.R."/>
            <person name="Tabuchi M."/>
            <person name="Waide R.J."/>
            <person name="Wanjugi P.W."/>
            <person name="Young S."/>
            <person name="Clum A."/>
            <person name="Daum C."/>
            <person name="Huntemann M."/>
            <person name="Ivanova N."/>
            <person name="Kyrpides N."/>
            <person name="Mikhailova N."/>
            <person name="Palaniappan K."/>
            <person name="Pillay M."/>
            <person name="Reddy T.B.K."/>
            <person name="Shapiro N."/>
            <person name="Stamatis D."/>
            <person name="Varghese N."/>
            <person name="Woyke T."/>
            <person name="Boden R."/>
            <person name="Freyermuth S.K."/>
            <person name="Kerfeld C.A."/>
        </authorList>
    </citation>
    <scope>NUCLEOTIDE SEQUENCE [LARGE SCALE GENOMIC DNA]</scope>
    <source>
        <strain evidence="2 3">JR-2</strain>
    </source>
</reference>
<evidence type="ECO:0000313" key="3">
    <source>
        <dbReference type="Proteomes" id="UP000285478"/>
    </source>
</evidence>
<evidence type="ECO:0000256" key="1">
    <source>
        <dbReference type="SAM" id="Coils"/>
    </source>
</evidence>
<feature type="coiled-coil region" evidence="1">
    <location>
        <begin position="118"/>
        <end position="167"/>
    </location>
</feature>
<dbReference type="EMBL" id="CP035033">
    <property type="protein sequence ID" value="QAB14618.1"/>
    <property type="molecule type" value="Genomic_DNA"/>
</dbReference>
<proteinExistence type="predicted"/>
<evidence type="ECO:0000313" key="2">
    <source>
        <dbReference type="EMBL" id="QAB14618.1"/>
    </source>
</evidence>
<dbReference type="KEGG" id="htr:EPV75_02515"/>